<reference evidence="2" key="1">
    <citation type="journal article" date="2023" name="Commun. Biol.">
        <title>Genome analysis of Parmales, the sister group of diatoms, reveals the evolutionary specialization of diatoms from phago-mixotrophs to photoautotrophs.</title>
        <authorList>
            <person name="Ban H."/>
            <person name="Sato S."/>
            <person name="Yoshikawa S."/>
            <person name="Yamada K."/>
            <person name="Nakamura Y."/>
            <person name="Ichinomiya M."/>
            <person name="Sato N."/>
            <person name="Blanc-Mathieu R."/>
            <person name="Endo H."/>
            <person name="Kuwata A."/>
            <person name="Ogata H."/>
        </authorList>
    </citation>
    <scope>NUCLEOTIDE SEQUENCE [LARGE SCALE GENOMIC DNA]</scope>
    <source>
        <strain evidence="2">NIES 3701</strain>
    </source>
</reference>
<protein>
    <submittedName>
        <fullName evidence="1">Uncharacterized protein</fullName>
    </submittedName>
</protein>
<evidence type="ECO:0000313" key="1">
    <source>
        <dbReference type="EMBL" id="GMH87778.1"/>
    </source>
</evidence>
<name>A0A9W7ES33_9STRA</name>
<dbReference type="AlphaFoldDB" id="A0A9W7ES33"/>
<gene>
    <name evidence="1" type="ORF">TrST_g8512</name>
</gene>
<comment type="caution">
    <text evidence="1">The sequence shown here is derived from an EMBL/GenBank/DDBJ whole genome shotgun (WGS) entry which is preliminary data.</text>
</comment>
<dbReference type="Proteomes" id="UP001165085">
    <property type="component" value="Unassembled WGS sequence"/>
</dbReference>
<keyword evidence="2" id="KW-1185">Reference proteome</keyword>
<dbReference type="OrthoDB" id="186007at2759"/>
<accession>A0A9W7ES33</accession>
<organism evidence="1 2">
    <name type="scientific">Triparma strigata</name>
    <dbReference type="NCBI Taxonomy" id="1606541"/>
    <lineage>
        <taxon>Eukaryota</taxon>
        <taxon>Sar</taxon>
        <taxon>Stramenopiles</taxon>
        <taxon>Ochrophyta</taxon>
        <taxon>Bolidophyceae</taxon>
        <taxon>Parmales</taxon>
        <taxon>Triparmaceae</taxon>
        <taxon>Triparma</taxon>
    </lineage>
</organism>
<evidence type="ECO:0000313" key="2">
    <source>
        <dbReference type="Proteomes" id="UP001165085"/>
    </source>
</evidence>
<dbReference type="EMBL" id="BRXY01000333">
    <property type="protein sequence ID" value="GMH87778.1"/>
    <property type="molecule type" value="Genomic_DNA"/>
</dbReference>
<sequence length="218" mass="23975">MISPTGPTAAAILTGSAAMTAFKGIHPLIIEGMGAYDPRDPSRVASRLASALKTRLDARIDGTKPVLLITQGDPLAERGISAITRALATELNVQRGLVVLDPEVADYHTRDADRENTILELKYSELLEYVDEERIEAAVDEALGRKNNDRLGRGEKELASYYKDFAMLQEVTKAASKTLTGEITIAHTQLKEEISEFSVTSFYKVGLDLELYKEEDFV</sequence>
<proteinExistence type="predicted"/>